<dbReference type="EC" id="3.2.1.4" evidence="3"/>
<dbReference type="SUPFAM" id="SSF141072">
    <property type="entry name" value="CalX-like"/>
    <property type="match status" value="1"/>
</dbReference>
<dbReference type="InterPro" id="IPR036844">
    <property type="entry name" value="Hint_dom_sf"/>
</dbReference>
<keyword evidence="10" id="KW-0843">Virulence</keyword>
<feature type="region of interest" description="Disordered" evidence="15">
    <location>
        <begin position="1524"/>
        <end position="1548"/>
    </location>
</feature>
<dbReference type="PRINTS" id="PR01488">
    <property type="entry name" value="RTXTOXINA"/>
</dbReference>
<dbReference type="GO" id="GO:0005509">
    <property type="term" value="F:calcium ion binding"/>
    <property type="evidence" value="ECO:0007669"/>
    <property type="project" value="InterPro"/>
</dbReference>
<keyword evidence="14" id="KW-0624">Polysaccharide degradation</keyword>
<proteinExistence type="predicted"/>
<dbReference type="SUPFAM" id="SSF51294">
    <property type="entry name" value="Hedgehog/intein (Hint) domain"/>
    <property type="match status" value="1"/>
</dbReference>
<dbReference type="GO" id="GO:0016539">
    <property type="term" value="P:intein-mediated protein splicing"/>
    <property type="evidence" value="ECO:0007669"/>
    <property type="project" value="InterPro"/>
</dbReference>
<dbReference type="PROSITE" id="PS50817">
    <property type="entry name" value="INTEIN_N_TER"/>
    <property type="match status" value="1"/>
</dbReference>
<gene>
    <name evidence="17" type="ORF">LAL4801_06028</name>
</gene>
<dbReference type="PROSITE" id="PS51173">
    <property type="entry name" value="CBM2"/>
    <property type="match status" value="1"/>
</dbReference>
<dbReference type="InterPro" id="IPR018087">
    <property type="entry name" value="Glyco_hydro_5_CS"/>
</dbReference>
<dbReference type="CDD" id="cd00081">
    <property type="entry name" value="Hint"/>
    <property type="match status" value="1"/>
</dbReference>
<dbReference type="Gene3D" id="2.60.40.2030">
    <property type="match status" value="1"/>
</dbReference>
<dbReference type="PROSITE" id="PS50818">
    <property type="entry name" value="INTEIN_C_TER"/>
    <property type="match status" value="1"/>
</dbReference>
<dbReference type="Proteomes" id="UP000048926">
    <property type="component" value="Unassembled WGS sequence"/>
</dbReference>
<dbReference type="InterPro" id="IPR012291">
    <property type="entry name" value="CBM2_carb-bd_dom_sf"/>
</dbReference>
<dbReference type="SMART" id="SM00637">
    <property type="entry name" value="CBD_II"/>
    <property type="match status" value="1"/>
</dbReference>
<feature type="compositionally biased region" description="Basic and acidic residues" evidence="15">
    <location>
        <begin position="471"/>
        <end position="484"/>
    </location>
</feature>
<evidence type="ECO:0000256" key="6">
    <source>
        <dbReference type="ARBA" id="ARBA00022737"/>
    </source>
</evidence>
<dbReference type="InterPro" id="IPR001547">
    <property type="entry name" value="Glyco_hydro_5"/>
</dbReference>
<feature type="region of interest" description="Disordered" evidence="15">
    <location>
        <begin position="1248"/>
        <end position="1291"/>
    </location>
</feature>
<feature type="domain" description="CBM2" evidence="16">
    <location>
        <begin position="3027"/>
        <end position="3143"/>
    </location>
</feature>
<dbReference type="PANTHER" id="PTHR35923">
    <property type="entry name" value="MAJOR EXTRACELLULAR ENDOGLUCANASE"/>
    <property type="match status" value="1"/>
</dbReference>
<dbReference type="Gene3D" id="2.150.10.10">
    <property type="entry name" value="Serralysin-like metalloprotease, C-terminal"/>
    <property type="match status" value="11"/>
</dbReference>
<evidence type="ECO:0000256" key="9">
    <source>
        <dbReference type="ARBA" id="ARBA00023001"/>
    </source>
</evidence>
<keyword evidence="18" id="KW-1185">Reference proteome</keyword>
<keyword evidence="8" id="KW-0106">Calcium</keyword>
<dbReference type="GO" id="GO:0008810">
    <property type="term" value="F:cellulase activity"/>
    <property type="evidence" value="ECO:0007669"/>
    <property type="project" value="UniProtKB-EC"/>
</dbReference>
<dbReference type="InterPro" id="IPR001343">
    <property type="entry name" value="Hemolysn_Ca-bd"/>
</dbReference>
<feature type="compositionally biased region" description="Low complexity" evidence="15">
    <location>
        <begin position="1250"/>
        <end position="1259"/>
    </location>
</feature>
<dbReference type="InterPro" id="IPR028994">
    <property type="entry name" value="Integrin_alpha_N"/>
</dbReference>
<keyword evidence="5" id="KW-0732">Signal</keyword>
<dbReference type="GO" id="GO:0005576">
    <property type="term" value="C:extracellular region"/>
    <property type="evidence" value="ECO:0007669"/>
    <property type="project" value="InterPro"/>
</dbReference>
<name>A0A0M6YBV1_9HYPH</name>
<evidence type="ECO:0000313" key="17">
    <source>
        <dbReference type="EMBL" id="CTQ47566.1"/>
    </source>
</evidence>
<dbReference type="Pfam" id="PF03160">
    <property type="entry name" value="Calx-beta"/>
    <property type="match status" value="1"/>
</dbReference>
<dbReference type="InterPro" id="IPR003587">
    <property type="entry name" value="Hint_dom_N"/>
</dbReference>
<dbReference type="Gene3D" id="3.20.20.80">
    <property type="entry name" value="Glycosidases"/>
    <property type="match status" value="1"/>
</dbReference>
<sequence>MSLKNLAVTEGVGVTVGLAIPSGFDWAPIVGGLSGKNISATIGYYEYGAVGGFGVEEKGLFLTIGTNKVGEYDISDYGNPGKEIGPHVGFDYSNLSKYLKYSFGARAVVQAFSSKQTPEDYFTGVDISIGFHTPLGVGAYWSVDEFGNLRSYAPNSITYGPGLHIGAAAEASFAIGYDNYGSVKFYSPNGVTHLVKCFSGNTLISTSSGLTKISEVQPGDYVLSFSPWEQSGTGKLAKKRVTRVFQNITDEWIELSYDSGGSVKVIHVTPSHKFLNKYGKFVNISDLIEANDASIVLSDGSFANVRAKRVFYNSKTAELFEQAEGYVYPENGNFALKPVYKKGWKTYNFEVEDYHTYVAGGVRVHNDSYNDGAGFEYHGFDQRDDKAYVELHNGRQVSVSGEAFVEHQLQLSESYRSTAGGKAQSAAYTAAKSGHSLTDITAAGYREYHLNGGETTSARGFTQAELAIKQGRKDALASEQKKQETGSSGKGGNDHQHEANTGSSGKGEGNSGGSGKPVLMDLDDNGIDLVSRANSTVYLDIGEDNYKHRTAWVGSGDGVLIIDADGNGEISSRKEVVFTDWDPSAETDIQALRQIFDTNQNGLLDSGDAQWSDFKVMVTGTDGRLIAKTLAELGIESINLSVDETKISYSDGSSINGETTFSRTDGTMGTAVTATLAVDDDGYSVEEILTTAANGYSVVTQSIYSKDGSLASTISRTSSPDGLDIEIAFDNNGDGVVDRVFTDVTTIELDGSRVRTEINRDGGGTLIDQTVTTTSADLASITIERDLVGGGYVTEIETRVTGTDNSLTVTRSDLAQDGSILRQTATTHSADRLTRTVSTDADGDGSYERSSTHQTVHNGDGSRVETDTVFGGDGTLLSRKDLAISADNLARTQTIDLDGDGLTDLVVESTTARDLSGTSTVTETSKARDGSTSSQTVTSISEDGLSKSVLTDLDGDGANELTTSDVTVIGVDDSETRTITKTSNNGTKLSETIDVREADGFTGTITEDLNGDGTIDRIMDVAEDAAGLITETTTYLSADGSLVSEIVKTTSADRLSTTTEIDRFGQNVFDQIITDTLVYNADGSATQTVELESENGSLVTRTVETTGADGMTVTQSSDVTGDGLADQTVTQARTLHADGSQTEVVEERSGDGTLLATSMKTTSTDRRSVVLVRDEDGSGQNNYQESLTIASDESQTLEIENLSNTGILLSKSVQSTSANGLSVQLAEDFDGDGNVDITTLTQASLELDGSTTTTTSSTSRNGSLLQQGIVSESGNGMLRTTETDADGDGDIDTTVEISTRVNADGSTTNTETTFSGTSLVTTATKSISADGLRSTETLDADGDGLVDQTVTTTRTVNADGSEDVERKTFATNGTLISKTVTSTDAHGFLSTQTLDSDGNGLTDVAITEQAFADGSTRTTVEERNSAGVKQSEATIDTSRSGLVSSQSVDFDGNGTVDFTRTIQKSVGSDGSVTTVQSEFEGSSTLVERASETVSADGLSQSVVYEDGSGATLRSFEAQTLIAQDGSTTEESEYRHADGSLESRATKDTSANGRVVTVVKDVDGDGVDDQNIVFQTLGDGSSLETYQDYQVDGQNIAGQKNVTVSADGLTRTTTYDADAQGGDETEIVETTVLNADGGTTVTTDISVRDFSASGSTPWTLSGQETHSVSGNGLLETFGWDDNGSGSIDRSFVKSITLEEDGSTRVSEQLFQGAQLEQAFETVTSANGLSVTTALDSDGNGLFDQSREDVTVLEADGSTTRTIASSKGGGASLSTTTITISADEKTKVTDQTSAMEGYEDRSIQNVLRERADGSTVLTEEVRNTSGTLIEKTVKTVSDDARNTTIDRDSDGDGSTDQIEETTATLDGRNITSVSNYSSGGALDSKVVVTKAADGLSVLTEVDKNGDGSADATTLEQIFEFADGSVEILTTQTDEGTGKVRSQTFSKSSADGRTYLEEADVNNDGIVDKTIHETVLVSGTRKTVIMNNEAARNAGEVHNGEIYWNNEIAARTEITTSFDGRTRSMISDIDGDGRFEVSMETQTFIDGSSEATILETNANGSVKARGILQTSHDGLISVLKKDAENDGVYEYTETTRTLSSGATERTVVATDANGAVEQSSEFEIDPLGNILYSRTEDGSGALLDERIKNSDGSSTRTEYVAGTGAVSSVHQIDEFGVTRSATLYDPQSENYWSSVELTFNALGAKTLEVQFADTQDYAHVVTYAGGQESGVYGSLVYTANATTGTLDYDYLLGGAAADDLHGDAGNDVLDAGGTTGGAWQTLDGGAGDDVYIYSMENGKVLIDADAETSTSGSADKIVFSDLNFSDLTIGTYDYVSQGGDPDNGLALRLSWSNGGQSGELRIANMAENIERFEFADGTVLAQINGSTSQYFGTSQADRIYGTAIRDELFGEAGNDTLVGGDGNDSLLGGDGNDVLIGGDGNDWFMGGAGADRYKFSEGFGYDAIEDFDVNGGDVIEFLTQDMRSFDEIMSLTSDTSEGAIIVRNPESSILLKGVAKASLSADDFELRPAPTLSVADVTVLEGSAVPGVGDGFLRTNGNQLVDEADNPFKIAGINWFGLESDDFVPHGLYDRSWQSMMDQMKELGFNTIRLPYSSATLDADSRPVGGDGGGINLFLNQDLLVSGAYDYRVPLEQQQAITSLEIMDKIIDYAGKIGLRIILDHHRSDAGVSASENGLWYDENYSEDDWVSDWVMLAERYAGNSTVIGADLHNEPHGKLDEGGATWGDGSASDWRAAAERAGNAIGDVNSDWLIFVEGIEEYEGERYWWGGNLMGVEDDPIRLNQSDKLVYSAHDYPNSVYAQPWFSDPDYPDNLVDKFSRMWGYLYESDIAPVWIGELGTSLVDPKDLQWLDQIQAYLSGDLDADGTLDIPVGEEGINWTWWSWNPNSGDTGGILLEDWKTVDQAKLAEILPLMAPTTDTTPGETTVTFTISLSEVATETITVDYQAVANGTAVLGGDFEDISGSLTFLPGEQTKTVTTTVFRDNLDEGDETFSLVLSNATNAVLDKDIGIATIANDDHDALVGTSSITDDWGSGFLGLIELENTGSTLIDDGWTFAFEMPYEIEEIWDAEIVEHVGNKYVVRNVSWNTDIAAHQTTTFGFKAMASDYADAALIRQTGDVNEVVGTAGIDVLTGQDKLNSLRGAGGNDVITGGRFDDLLDGEGDDDKLYGSFGNDRLYGSDGDDWLDGGEDSDQLYGGKGRDIASYMYSAQAVTIDLTLRQGFGGEAEGDRFLSIEGLVGTDYADTFTGDEEDNYFKGNGGVDALDGGDGSDTADFSDKTLSVSLALNASTLATVQVGGVAEDTVRNIENVIGGSAADTITGDDLDNTIQGAGGADLLDGGNGIDTADFSDQTADLLLTLNESTDATLWVDGVAEDLIRNFENVIGGAGNDKFVGDGLANVLSGGAGNDELHGNGGGDTLDGGEGDDLLYGGEQADTIDGGAGVDTVYAGGGDDNVTGGAGDDTLDGGTGNDSLFGEDGNDKLYGYQGNDYFDGGAGDDQLYGSAGNDILIGGTGNDKLYGNGGLDQFTAGAGDDELYGGDQADQIDAGDGADLVYANAGDDVIFGGEGADTLDGGDGSDTADYQDKTASVIVALDTYLDAFVYVGGIAEDTIRNVENIIGGSADDTITGDALANTLRGGDGDDVLYGDGGGDTLYGDAGNDTLYGETDDDVLSGGDGNDTLYGNGGADQFDGGDGDDELYGGTGVDHLVGGNGNDKLYGNGGADTFDAGEGDDEIYAGADADTIQAGNGNDIVYANESADVIYGNGGNDVLDGGAGDDQIDAGSGDDTLVGADGSDILTGGSGADTFVFRLGEIGHDTVTDFAAGDGLIDVLTFETSIFADMAAAISAATDNGSDTTIAVDSDTSITLKNVLVSQLHQDDFQFV</sequence>
<dbReference type="SMART" id="SM00306">
    <property type="entry name" value="HintN"/>
    <property type="match status" value="1"/>
</dbReference>
<evidence type="ECO:0000256" key="15">
    <source>
        <dbReference type="SAM" id="MobiDB-lite"/>
    </source>
</evidence>
<dbReference type="GO" id="GO:0030245">
    <property type="term" value="P:cellulose catabolic process"/>
    <property type="evidence" value="ECO:0007669"/>
    <property type="project" value="UniProtKB-KW"/>
</dbReference>
<feature type="compositionally biased region" description="Basic and acidic residues" evidence="15">
    <location>
        <begin position="1531"/>
        <end position="1546"/>
    </location>
</feature>
<evidence type="ECO:0000313" key="18">
    <source>
        <dbReference type="Proteomes" id="UP000048926"/>
    </source>
</evidence>
<dbReference type="PROSITE" id="PS00659">
    <property type="entry name" value="GLYCOSYL_HYDROL_F5"/>
    <property type="match status" value="1"/>
</dbReference>
<evidence type="ECO:0000256" key="8">
    <source>
        <dbReference type="ARBA" id="ARBA00022837"/>
    </source>
</evidence>
<protein>
    <recommendedName>
        <fullName evidence="3">cellulase</fullName>
        <ecNumber evidence="3">3.2.1.4</ecNumber>
    </recommendedName>
</protein>
<feature type="region of interest" description="Disordered" evidence="15">
    <location>
        <begin position="1415"/>
        <end position="1440"/>
    </location>
</feature>
<feature type="compositionally biased region" description="Polar residues" evidence="15">
    <location>
        <begin position="1427"/>
        <end position="1440"/>
    </location>
</feature>
<feature type="region of interest" description="Disordered" evidence="15">
    <location>
        <begin position="837"/>
        <end position="866"/>
    </location>
</feature>
<accession>A0A0M6YBV1</accession>
<evidence type="ECO:0000256" key="10">
    <source>
        <dbReference type="ARBA" id="ARBA00023026"/>
    </source>
</evidence>
<dbReference type="InterPro" id="IPR003644">
    <property type="entry name" value="Calx_beta"/>
</dbReference>
<dbReference type="InterPro" id="IPR038081">
    <property type="entry name" value="CalX-like_sf"/>
</dbReference>
<dbReference type="Pfam" id="PF00553">
    <property type="entry name" value="CBM_2"/>
    <property type="match status" value="1"/>
</dbReference>
<reference evidence="18" key="1">
    <citation type="submission" date="2015-07" db="EMBL/GenBank/DDBJ databases">
        <authorList>
            <person name="Rodrigo-Torres Lidia"/>
            <person name="Arahal R.David."/>
        </authorList>
    </citation>
    <scope>NUCLEOTIDE SEQUENCE [LARGE SCALE GENOMIC DNA]</scope>
    <source>
        <strain evidence="18">CECT 4801</strain>
    </source>
</reference>
<dbReference type="OrthoDB" id="8479154at2"/>
<dbReference type="SUPFAM" id="SSF69318">
    <property type="entry name" value="Integrin alpha N-terminal domain"/>
    <property type="match status" value="4"/>
</dbReference>
<feature type="compositionally biased region" description="Polar residues" evidence="15">
    <location>
        <begin position="1260"/>
        <end position="1274"/>
    </location>
</feature>
<dbReference type="PANTHER" id="PTHR35923:SF2">
    <property type="entry name" value="ENDOGLUCANASE"/>
    <property type="match status" value="1"/>
</dbReference>
<dbReference type="InterPro" id="IPR008965">
    <property type="entry name" value="CBM2/CBM3_carb-bd_dom_sf"/>
</dbReference>
<comment type="catalytic activity">
    <reaction evidence="1">
        <text>Endohydrolysis of (1-&gt;4)-beta-D-glucosidic linkages in cellulose, lichenin and cereal beta-D-glucans.</text>
        <dbReference type="EC" id="3.2.1.4"/>
    </reaction>
</comment>
<dbReference type="InterPro" id="IPR003995">
    <property type="entry name" value="RTX_toxin_determinant-A"/>
</dbReference>
<dbReference type="InterPro" id="IPR017853">
    <property type="entry name" value="GH"/>
</dbReference>
<evidence type="ECO:0000256" key="5">
    <source>
        <dbReference type="ARBA" id="ARBA00022729"/>
    </source>
</evidence>
<keyword evidence="11" id="KW-0472">Membrane</keyword>
<keyword evidence="4" id="KW-0800">Toxin</keyword>
<keyword evidence="6" id="KW-0677">Repeat</keyword>
<keyword evidence="13 17" id="KW-0326">Glycosidase</keyword>
<evidence type="ECO:0000256" key="11">
    <source>
        <dbReference type="ARBA" id="ARBA00023136"/>
    </source>
</evidence>
<dbReference type="Pfam" id="PF00150">
    <property type="entry name" value="Cellulase"/>
    <property type="match status" value="1"/>
</dbReference>
<dbReference type="InterPro" id="IPR018511">
    <property type="entry name" value="Hemolysin-typ_Ca-bd_CS"/>
</dbReference>
<dbReference type="InterPro" id="IPR030934">
    <property type="entry name" value="Intein_C"/>
</dbReference>
<dbReference type="GO" id="GO:0090729">
    <property type="term" value="F:toxin activity"/>
    <property type="evidence" value="ECO:0007669"/>
    <property type="project" value="UniProtKB-KW"/>
</dbReference>
<organism evidence="17 18">
    <name type="scientific">Roseibium aggregatum</name>
    <dbReference type="NCBI Taxonomy" id="187304"/>
    <lineage>
        <taxon>Bacteria</taxon>
        <taxon>Pseudomonadati</taxon>
        <taxon>Pseudomonadota</taxon>
        <taxon>Alphaproteobacteria</taxon>
        <taxon>Hyphomicrobiales</taxon>
        <taxon>Stappiaceae</taxon>
        <taxon>Roseibium</taxon>
    </lineage>
</organism>
<keyword evidence="12" id="KW-0119">Carbohydrate metabolism</keyword>
<evidence type="ECO:0000259" key="16">
    <source>
        <dbReference type="PROSITE" id="PS51173"/>
    </source>
</evidence>
<comment type="subcellular location">
    <subcellularLocation>
        <location evidence="2">Membrane</location>
    </subcellularLocation>
</comment>
<dbReference type="GO" id="GO:0016020">
    <property type="term" value="C:membrane"/>
    <property type="evidence" value="ECO:0007669"/>
    <property type="project" value="UniProtKB-SubCell"/>
</dbReference>
<dbReference type="Gene3D" id="2.170.16.10">
    <property type="entry name" value="Hedgehog/Intein (Hint) domain"/>
    <property type="match status" value="1"/>
</dbReference>
<feature type="region of interest" description="Disordered" evidence="15">
    <location>
        <begin position="3468"/>
        <end position="3492"/>
    </location>
</feature>
<dbReference type="InterPro" id="IPR011049">
    <property type="entry name" value="Serralysin-like_metalloprot_C"/>
</dbReference>
<feature type="region of interest" description="Disordered" evidence="15">
    <location>
        <begin position="469"/>
        <end position="520"/>
    </location>
</feature>
<dbReference type="PROSITE" id="PS00330">
    <property type="entry name" value="HEMOLYSIN_CALCIUM"/>
    <property type="match status" value="9"/>
</dbReference>
<dbReference type="EMBL" id="CXST01000009">
    <property type="protein sequence ID" value="CTQ47566.1"/>
    <property type="molecule type" value="Genomic_DNA"/>
</dbReference>
<evidence type="ECO:0000256" key="2">
    <source>
        <dbReference type="ARBA" id="ARBA00004370"/>
    </source>
</evidence>
<dbReference type="GO" id="GO:0007154">
    <property type="term" value="P:cell communication"/>
    <property type="evidence" value="ECO:0007669"/>
    <property type="project" value="InterPro"/>
</dbReference>
<keyword evidence="9" id="KW-0136">Cellulose degradation</keyword>
<evidence type="ECO:0000256" key="12">
    <source>
        <dbReference type="ARBA" id="ARBA00023277"/>
    </source>
</evidence>
<feature type="compositionally biased region" description="Gly residues" evidence="15">
    <location>
        <begin position="504"/>
        <end position="515"/>
    </location>
</feature>
<dbReference type="InterPro" id="IPR001919">
    <property type="entry name" value="CBD2"/>
</dbReference>
<dbReference type="GO" id="GO:0030247">
    <property type="term" value="F:polysaccharide binding"/>
    <property type="evidence" value="ECO:0007669"/>
    <property type="project" value="UniProtKB-UniRule"/>
</dbReference>
<dbReference type="Pfam" id="PF00353">
    <property type="entry name" value="HemolysinCabind"/>
    <property type="match status" value="14"/>
</dbReference>
<evidence type="ECO:0000256" key="4">
    <source>
        <dbReference type="ARBA" id="ARBA00022656"/>
    </source>
</evidence>
<dbReference type="SUPFAM" id="SSF51445">
    <property type="entry name" value="(Trans)glycosidases"/>
    <property type="match status" value="1"/>
</dbReference>
<keyword evidence="7 17" id="KW-0378">Hydrolase</keyword>
<dbReference type="InterPro" id="IPR006141">
    <property type="entry name" value="Intein_N"/>
</dbReference>
<dbReference type="SUPFAM" id="SSF51120">
    <property type="entry name" value="beta-Roll"/>
    <property type="match status" value="9"/>
</dbReference>
<evidence type="ECO:0000256" key="7">
    <source>
        <dbReference type="ARBA" id="ARBA00022801"/>
    </source>
</evidence>
<evidence type="ECO:0000256" key="1">
    <source>
        <dbReference type="ARBA" id="ARBA00000966"/>
    </source>
</evidence>
<dbReference type="SUPFAM" id="SSF49384">
    <property type="entry name" value="Carbohydrate-binding domain"/>
    <property type="match status" value="1"/>
</dbReference>
<dbReference type="PRINTS" id="PR00313">
    <property type="entry name" value="CABNDNGRPT"/>
</dbReference>
<evidence type="ECO:0000256" key="13">
    <source>
        <dbReference type="ARBA" id="ARBA00023295"/>
    </source>
</evidence>
<feature type="region of interest" description="Disordered" evidence="15">
    <location>
        <begin position="915"/>
        <end position="940"/>
    </location>
</feature>
<dbReference type="Gene3D" id="2.60.40.290">
    <property type="match status" value="1"/>
</dbReference>
<evidence type="ECO:0000256" key="3">
    <source>
        <dbReference type="ARBA" id="ARBA00012601"/>
    </source>
</evidence>
<evidence type="ECO:0000256" key="14">
    <source>
        <dbReference type="ARBA" id="ARBA00023326"/>
    </source>
</evidence>